<dbReference type="EMBL" id="LMBR01000043">
    <property type="protein sequence ID" value="KUL31796.1"/>
    <property type="molecule type" value="Genomic_DNA"/>
</dbReference>
<name>A0A124GAC5_CHLLI</name>
<dbReference type="RefSeq" id="WP_059138442.1">
    <property type="nucleotide sequence ID" value="NZ_LMBR01000043.1"/>
</dbReference>
<sequence>MDEKISLEAQKVVVTDIRMPFWSMVVFMIKWVFASIPAMIVLSLIMSLFMLIVVALTGSIWDIQGMLEHGGPSF</sequence>
<accession>A0A124GAC5</accession>
<gene>
    <name evidence="2" type="ORF">ASB62_02300</name>
</gene>
<evidence type="ECO:0000256" key="1">
    <source>
        <dbReference type="SAM" id="Phobius"/>
    </source>
</evidence>
<feature type="transmembrane region" description="Helical" evidence="1">
    <location>
        <begin position="39"/>
        <end position="61"/>
    </location>
</feature>
<keyword evidence="1" id="KW-1133">Transmembrane helix</keyword>
<organism evidence="2 3">
    <name type="scientific">Chlorobium limicola</name>
    <dbReference type="NCBI Taxonomy" id="1092"/>
    <lineage>
        <taxon>Bacteria</taxon>
        <taxon>Pseudomonadati</taxon>
        <taxon>Chlorobiota</taxon>
        <taxon>Chlorobiia</taxon>
        <taxon>Chlorobiales</taxon>
        <taxon>Chlorobiaceae</taxon>
        <taxon>Chlorobium/Pelodictyon group</taxon>
        <taxon>Chlorobium</taxon>
    </lineage>
</organism>
<reference evidence="2 3" key="1">
    <citation type="submission" date="2015-10" db="EMBL/GenBank/DDBJ databases">
        <title>Draft Genome Sequence of Chlorobium limicola strain Frasassi Growing under Artificial Lighting in the Frasassi Cave System.</title>
        <authorList>
            <person name="Mansor M."/>
            <person name="Macalady J."/>
        </authorList>
    </citation>
    <scope>NUCLEOTIDE SEQUENCE [LARGE SCALE GENOMIC DNA]</scope>
    <source>
        <strain evidence="2 3">Frasassi</strain>
    </source>
</reference>
<proteinExistence type="predicted"/>
<keyword evidence="1" id="KW-0812">Transmembrane</keyword>
<dbReference type="OrthoDB" id="5296797at2"/>
<evidence type="ECO:0000313" key="2">
    <source>
        <dbReference type="EMBL" id="KUL31796.1"/>
    </source>
</evidence>
<evidence type="ECO:0000313" key="3">
    <source>
        <dbReference type="Proteomes" id="UP000053937"/>
    </source>
</evidence>
<comment type="caution">
    <text evidence="2">The sequence shown here is derived from an EMBL/GenBank/DDBJ whole genome shotgun (WGS) entry which is preliminary data.</text>
</comment>
<keyword evidence="3" id="KW-1185">Reference proteome</keyword>
<keyword evidence="1" id="KW-0472">Membrane</keyword>
<dbReference type="Proteomes" id="UP000053937">
    <property type="component" value="Unassembled WGS sequence"/>
</dbReference>
<protein>
    <submittedName>
        <fullName evidence="2">Uncharacterized protein</fullName>
    </submittedName>
</protein>
<dbReference type="AlphaFoldDB" id="A0A124GAC5"/>